<organism evidence="3 4">
    <name type="scientific">Stylosanthes scabra</name>
    <dbReference type="NCBI Taxonomy" id="79078"/>
    <lineage>
        <taxon>Eukaryota</taxon>
        <taxon>Viridiplantae</taxon>
        <taxon>Streptophyta</taxon>
        <taxon>Embryophyta</taxon>
        <taxon>Tracheophyta</taxon>
        <taxon>Spermatophyta</taxon>
        <taxon>Magnoliopsida</taxon>
        <taxon>eudicotyledons</taxon>
        <taxon>Gunneridae</taxon>
        <taxon>Pentapetalae</taxon>
        <taxon>rosids</taxon>
        <taxon>fabids</taxon>
        <taxon>Fabales</taxon>
        <taxon>Fabaceae</taxon>
        <taxon>Papilionoideae</taxon>
        <taxon>50 kb inversion clade</taxon>
        <taxon>dalbergioids sensu lato</taxon>
        <taxon>Dalbergieae</taxon>
        <taxon>Pterocarpus clade</taxon>
        <taxon>Stylosanthes</taxon>
    </lineage>
</organism>
<keyword evidence="4" id="KW-1185">Reference proteome</keyword>
<feature type="non-terminal residue" evidence="3">
    <location>
        <position position="1"/>
    </location>
</feature>
<keyword evidence="2" id="KW-0472">Membrane</keyword>
<accession>A0ABU6SS20</accession>
<name>A0ABU6SS20_9FABA</name>
<protein>
    <submittedName>
        <fullName evidence="3">Uncharacterized protein</fullName>
    </submittedName>
</protein>
<evidence type="ECO:0000256" key="2">
    <source>
        <dbReference type="SAM" id="Phobius"/>
    </source>
</evidence>
<gene>
    <name evidence="3" type="ORF">PIB30_075956</name>
</gene>
<evidence type="ECO:0000313" key="4">
    <source>
        <dbReference type="Proteomes" id="UP001341840"/>
    </source>
</evidence>
<proteinExistence type="predicted"/>
<dbReference type="Proteomes" id="UP001341840">
    <property type="component" value="Unassembled WGS sequence"/>
</dbReference>
<keyword evidence="2" id="KW-1133">Transmembrane helix</keyword>
<sequence length="137" mass="15499">QPEHQEEQQPPPPPPPATSEIPSSSIQCPPEPSPPRIHEAFRETRAFTASTGPPAAEHAEYDPASIFGHSFHRFDVGFCFERRQRWQQCPGEERCRVLHALRTVQNSKHGVVGTIIILWHTNSLGYILILVKLFPTF</sequence>
<evidence type="ECO:0000313" key="3">
    <source>
        <dbReference type="EMBL" id="MED6138618.1"/>
    </source>
</evidence>
<evidence type="ECO:0000256" key="1">
    <source>
        <dbReference type="SAM" id="MobiDB-lite"/>
    </source>
</evidence>
<reference evidence="3 4" key="1">
    <citation type="journal article" date="2023" name="Plants (Basel)">
        <title>Bridging the Gap: Combining Genomics and Transcriptomics Approaches to Understand Stylosanthes scabra, an Orphan Legume from the Brazilian Caatinga.</title>
        <authorList>
            <person name="Ferreira-Neto J.R.C."/>
            <person name="da Silva M.D."/>
            <person name="Binneck E."/>
            <person name="de Melo N.F."/>
            <person name="da Silva R.H."/>
            <person name="de Melo A.L.T.M."/>
            <person name="Pandolfi V."/>
            <person name="Bustamante F.O."/>
            <person name="Brasileiro-Vidal A.C."/>
            <person name="Benko-Iseppon A.M."/>
        </authorList>
    </citation>
    <scope>NUCLEOTIDE SEQUENCE [LARGE SCALE GENOMIC DNA]</scope>
    <source>
        <tissue evidence="3">Leaves</tissue>
    </source>
</reference>
<feature type="region of interest" description="Disordered" evidence="1">
    <location>
        <begin position="1"/>
        <end position="37"/>
    </location>
</feature>
<comment type="caution">
    <text evidence="3">The sequence shown here is derived from an EMBL/GenBank/DDBJ whole genome shotgun (WGS) entry which is preliminary data.</text>
</comment>
<dbReference type="EMBL" id="JASCZI010061397">
    <property type="protein sequence ID" value="MED6138618.1"/>
    <property type="molecule type" value="Genomic_DNA"/>
</dbReference>
<feature type="transmembrane region" description="Helical" evidence="2">
    <location>
        <begin position="111"/>
        <end position="134"/>
    </location>
</feature>
<keyword evidence="2" id="KW-0812">Transmembrane</keyword>